<name>A0A9R0JE92_SPIOL</name>
<evidence type="ECO:0000313" key="2">
    <source>
        <dbReference type="RefSeq" id="XP_021866428.2"/>
    </source>
</evidence>
<reference evidence="2" key="2">
    <citation type="submission" date="2025-08" db="UniProtKB">
        <authorList>
            <consortium name="RefSeq"/>
        </authorList>
    </citation>
    <scope>IDENTIFICATION</scope>
    <source>
        <tissue evidence="2">Leaf</tissue>
    </source>
</reference>
<accession>A0A9R0JE92</accession>
<organism evidence="1 2">
    <name type="scientific">Spinacia oleracea</name>
    <name type="common">Spinach</name>
    <dbReference type="NCBI Taxonomy" id="3562"/>
    <lineage>
        <taxon>Eukaryota</taxon>
        <taxon>Viridiplantae</taxon>
        <taxon>Streptophyta</taxon>
        <taxon>Embryophyta</taxon>
        <taxon>Tracheophyta</taxon>
        <taxon>Spermatophyta</taxon>
        <taxon>Magnoliopsida</taxon>
        <taxon>eudicotyledons</taxon>
        <taxon>Gunneridae</taxon>
        <taxon>Pentapetalae</taxon>
        <taxon>Caryophyllales</taxon>
        <taxon>Chenopodiaceae</taxon>
        <taxon>Chenopodioideae</taxon>
        <taxon>Anserineae</taxon>
        <taxon>Spinacia</taxon>
    </lineage>
</organism>
<keyword evidence="1" id="KW-1185">Reference proteome</keyword>
<dbReference type="RefSeq" id="XP_021866428.2">
    <property type="nucleotide sequence ID" value="XM_022010736.2"/>
</dbReference>
<dbReference type="PANTHER" id="PTHR37198:SF1">
    <property type="entry name" value="NUCLEOLIN"/>
    <property type="match status" value="1"/>
</dbReference>
<gene>
    <name evidence="2" type="primary">LOC110805115</name>
</gene>
<dbReference type="GeneID" id="110805115"/>
<reference evidence="1" key="1">
    <citation type="journal article" date="2021" name="Nat. Commun.">
        <title>Genomic analyses provide insights into spinach domestication and the genetic basis of agronomic traits.</title>
        <authorList>
            <person name="Cai X."/>
            <person name="Sun X."/>
            <person name="Xu C."/>
            <person name="Sun H."/>
            <person name="Wang X."/>
            <person name="Ge C."/>
            <person name="Zhang Z."/>
            <person name="Wang Q."/>
            <person name="Fei Z."/>
            <person name="Jiao C."/>
            <person name="Wang Q."/>
        </authorList>
    </citation>
    <scope>NUCLEOTIDE SEQUENCE [LARGE SCALE GENOMIC DNA]</scope>
    <source>
        <strain evidence="1">cv. Varoflay</strain>
    </source>
</reference>
<proteinExistence type="predicted"/>
<dbReference type="Proteomes" id="UP000813463">
    <property type="component" value="Chromosome 4"/>
</dbReference>
<evidence type="ECO:0000313" key="1">
    <source>
        <dbReference type="Proteomes" id="UP000813463"/>
    </source>
</evidence>
<sequence>MEEIEEIDPGDEECWQMVEFEDYSKSDVSNGKLSWIWRNGVNLGKKMVVTGVVVSSASFFLPPLVALSAIGFAFSVPAGFVIISYACGEKLLDTLLPMPLPTPYEEYEPMYSDELVEYVVDRVEIDEGYEEEEKEFEEDTRKGIEMRIDVSEEINKENSDHVQGRRLSEMSEIVEEGVYEEDDVGECMEDEDQHLDSKIIPDILEGIEEAENEISLMKKEDGGIPRDSLSAFSVEAQESGENENNVEQAREDLAFVGGENENNVEVRYEEDVGEQIVPDILEEIKGAENDVSLMEKEEVVVPLREVVVESQVGGEDENNVEQITEDSSFLGGEYANNVEVVTEEDMVFVGEEDENNVEQVAGYEEDDEEHPQKTEVLPDVLEGIVETENQFPLVDGENVNNVEQVAGYEEDVEEQPQKTEILPDVLEGIVETENQFPLVEGKNVNNVEQVTEEIAFVPTRDGTEEDEYRGNVAGLDEEKLRSETTGLIEKMRDEGINDQKKTKESPAKVTPEENEIGDKNLIVIPEETEPAIDDKGVINSFESDANSEYLSFEEDESGLMHEEPKSAVQNQLMVNVKIDGDHTVTDIHQGSSADKLGTLLLPKGRETADVSGTVEPDQVADSFDKKSEGDDLSLNNEAEVSVEYREVLIVSSLSVSESASDQGTISSSDKVKPDEEKIWEQINAMRTIVGYKNTPNPSCEEELKALYAFTGVEPPAASCKGPVDLADINEKLHFFMSIVGVK</sequence>
<dbReference type="KEGG" id="soe:110805115"/>
<dbReference type="AlphaFoldDB" id="A0A9R0JE92"/>
<dbReference type="PANTHER" id="PTHR37198">
    <property type="entry name" value="NUCLEOLIN"/>
    <property type="match status" value="1"/>
</dbReference>
<protein>
    <submittedName>
        <fullName evidence="2">Uncharacterized protein</fullName>
    </submittedName>
</protein>